<keyword evidence="3" id="KW-1185">Reference proteome</keyword>
<proteinExistence type="predicted"/>
<keyword evidence="1" id="KW-1133">Transmembrane helix</keyword>
<protein>
    <submittedName>
        <fullName evidence="2">Detected protein of confused Function</fullName>
    </submittedName>
</protein>
<dbReference type="AlphaFoldDB" id="A0A6A2XN82"/>
<keyword evidence="1" id="KW-0472">Membrane</keyword>
<dbReference type="Proteomes" id="UP000436088">
    <property type="component" value="Unassembled WGS sequence"/>
</dbReference>
<dbReference type="EMBL" id="VEPZ02001351">
    <property type="protein sequence ID" value="KAE8677871.1"/>
    <property type="molecule type" value="Genomic_DNA"/>
</dbReference>
<sequence length="133" mass="15448">MGKDSVIVYVTLAVLILYLISYSIKKHSTRNHHHHRRLKLRYSSTHHDPHPAPAEESQPELDDFLNAEDYLNDGDKFNVTNRLVLLFPKIDVDPADGFVTENELIEWNLQQATKEVLFRSLREREFMTGTTMG</sequence>
<keyword evidence="1" id="KW-0812">Transmembrane</keyword>
<accession>A0A6A2XN82</accession>
<evidence type="ECO:0000313" key="3">
    <source>
        <dbReference type="Proteomes" id="UP000436088"/>
    </source>
</evidence>
<evidence type="ECO:0000256" key="1">
    <source>
        <dbReference type="SAM" id="Phobius"/>
    </source>
</evidence>
<gene>
    <name evidence="2" type="ORF">F3Y22_tig00111493pilonHSYRG00100</name>
</gene>
<comment type="caution">
    <text evidence="2">The sequence shown here is derived from an EMBL/GenBank/DDBJ whole genome shotgun (WGS) entry which is preliminary data.</text>
</comment>
<name>A0A6A2XN82_HIBSY</name>
<evidence type="ECO:0000313" key="2">
    <source>
        <dbReference type="EMBL" id="KAE8677871.1"/>
    </source>
</evidence>
<organism evidence="2 3">
    <name type="scientific">Hibiscus syriacus</name>
    <name type="common">Rose of Sharon</name>
    <dbReference type="NCBI Taxonomy" id="106335"/>
    <lineage>
        <taxon>Eukaryota</taxon>
        <taxon>Viridiplantae</taxon>
        <taxon>Streptophyta</taxon>
        <taxon>Embryophyta</taxon>
        <taxon>Tracheophyta</taxon>
        <taxon>Spermatophyta</taxon>
        <taxon>Magnoliopsida</taxon>
        <taxon>eudicotyledons</taxon>
        <taxon>Gunneridae</taxon>
        <taxon>Pentapetalae</taxon>
        <taxon>rosids</taxon>
        <taxon>malvids</taxon>
        <taxon>Malvales</taxon>
        <taxon>Malvaceae</taxon>
        <taxon>Malvoideae</taxon>
        <taxon>Hibiscus</taxon>
    </lineage>
</organism>
<feature type="transmembrane region" description="Helical" evidence="1">
    <location>
        <begin position="6"/>
        <end position="24"/>
    </location>
</feature>
<reference evidence="2" key="1">
    <citation type="submission" date="2019-09" db="EMBL/GenBank/DDBJ databases">
        <title>Draft genome information of white flower Hibiscus syriacus.</title>
        <authorList>
            <person name="Kim Y.-M."/>
        </authorList>
    </citation>
    <scope>NUCLEOTIDE SEQUENCE [LARGE SCALE GENOMIC DNA]</scope>
    <source>
        <strain evidence="2">YM2019G1</strain>
    </source>
</reference>